<evidence type="ECO:0000256" key="9">
    <source>
        <dbReference type="PROSITE-ProRule" id="PRU00782"/>
    </source>
</evidence>
<evidence type="ECO:0000256" key="8">
    <source>
        <dbReference type="ARBA" id="ARBA00023175"/>
    </source>
</evidence>
<dbReference type="PROSITE" id="PS51456">
    <property type="entry name" value="MYOSIN_MOTOR"/>
    <property type="match status" value="1"/>
</dbReference>
<feature type="region of interest" description="Disordered" evidence="10">
    <location>
        <begin position="1010"/>
        <end position="1055"/>
    </location>
</feature>
<feature type="compositionally biased region" description="Pro residues" evidence="10">
    <location>
        <begin position="1074"/>
        <end position="1087"/>
    </location>
</feature>
<feature type="compositionally biased region" description="Basic and acidic residues" evidence="10">
    <location>
        <begin position="787"/>
        <end position="829"/>
    </location>
</feature>
<dbReference type="Gene3D" id="2.30.29.30">
    <property type="entry name" value="Pleckstrin-homology domain (PH domain)/Phosphotyrosine-binding domain (PTB)"/>
    <property type="match status" value="2"/>
</dbReference>
<dbReference type="Pfam" id="PF21989">
    <property type="entry name" value="RA_2"/>
    <property type="match status" value="2"/>
</dbReference>
<dbReference type="InterPro" id="IPR036961">
    <property type="entry name" value="Kinesin_motor_dom_sf"/>
</dbReference>
<dbReference type="SMART" id="SM00139">
    <property type="entry name" value="MyTH4"/>
    <property type="match status" value="2"/>
</dbReference>
<dbReference type="PROSITE" id="PS51016">
    <property type="entry name" value="MYTH4"/>
    <property type="match status" value="2"/>
</dbReference>
<feature type="region of interest" description="Disordered" evidence="10">
    <location>
        <begin position="1074"/>
        <end position="1205"/>
    </location>
</feature>
<dbReference type="Gene3D" id="1.20.80.10">
    <property type="match status" value="2"/>
</dbReference>
<evidence type="ECO:0000256" key="10">
    <source>
        <dbReference type="SAM" id="MobiDB-lite"/>
    </source>
</evidence>
<dbReference type="Gene3D" id="3.40.850.10">
    <property type="entry name" value="Kinesin motor domain"/>
    <property type="match status" value="1"/>
</dbReference>
<dbReference type="SUPFAM" id="SSF50729">
    <property type="entry name" value="PH domain-like"/>
    <property type="match status" value="2"/>
</dbReference>
<dbReference type="PROSITE" id="PS50096">
    <property type="entry name" value="IQ"/>
    <property type="match status" value="2"/>
</dbReference>
<reference evidence="15 16" key="1">
    <citation type="submission" date="2017-06" db="EMBL/GenBank/DDBJ databases">
        <title>Aedes aegypti genome working group (AGWG) sequencing and assembly.</title>
        <authorList>
            <consortium name="Aedes aegypti Genome Working Group (AGWG)"/>
            <person name="Matthews B.J."/>
        </authorList>
    </citation>
    <scope>NUCLEOTIDE SEQUENCE [LARGE SCALE GENOMIC DNA]</scope>
    <source>
        <strain evidence="15 16">LVP_AGWG</strain>
    </source>
</reference>
<dbReference type="Gene3D" id="1.20.120.720">
    <property type="entry name" value="Myosin VI head, motor domain, U50 subdomain"/>
    <property type="match status" value="1"/>
</dbReference>
<feature type="compositionally biased region" description="Low complexity" evidence="10">
    <location>
        <begin position="2349"/>
        <end position="2373"/>
    </location>
</feature>
<keyword evidence="6 9" id="KW-0067">ATP-binding</keyword>
<dbReference type="GO" id="GO:0007165">
    <property type="term" value="P:signal transduction"/>
    <property type="evidence" value="ECO:0007669"/>
    <property type="project" value="InterPro"/>
</dbReference>
<evidence type="ECO:0000259" key="14">
    <source>
        <dbReference type="PROSITE" id="PS51456"/>
    </source>
</evidence>
<dbReference type="PROSITE" id="PS50200">
    <property type="entry name" value="RA"/>
    <property type="match status" value="1"/>
</dbReference>
<keyword evidence="16" id="KW-1185">Reference proteome</keyword>
<feature type="region of interest" description="Disordered" evidence="10">
    <location>
        <begin position="2320"/>
        <end position="2407"/>
    </location>
</feature>
<feature type="compositionally biased region" description="Polar residues" evidence="10">
    <location>
        <begin position="1033"/>
        <end position="1046"/>
    </location>
</feature>
<dbReference type="CDD" id="cd13204">
    <property type="entry name" value="FERM_C2_myosin_like"/>
    <property type="match status" value="1"/>
</dbReference>
<comment type="subcellular location">
    <subcellularLocation>
        <location evidence="1">Cytoplasm</location>
    </subcellularLocation>
</comment>
<dbReference type="Gene3D" id="6.20.240.20">
    <property type="match status" value="1"/>
</dbReference>
<gene>
    <name evidence="15" type="primary">5576356</name>
</gene>
<feature type="domain" description="MyTH4" evidence="13">
    <location>
        <begin position="1281"/>
        <end position="1431"/>
    </location>
</feature>
<dbReference type="Gene3D" id="1.10.10.820">
    <property type="match status" value="1"/>
</dbReference>
<dbReference type="PANTHER" id="PTHR46049:SF5">
    <property type="entry name" value="PLECKSTRIN HOMOLOGY DOMAIN-CONTAINING FAMILY H MEMBER 3"/>
    <property type="match status" value="1"/>
</dbReference>
<evidence type="ECO:0000256" key="5">
    <source>
        <dbReference type="ARBA" id="ARBA00022741"/>
    </source>
</evidence>
<dbReference type="GO" id="GO:0030182">
    <property type="term" value="P:neuron differentiation"/>
    <property type="evidence" value="ECO:0007669"/>
    <property type="project" value="UniProtKB-ARBA"/>
</dbReference>
<dbReference type="InterPro" id="IPR038185">
    <property type="entry name" value="MyTH4_dom_sf"/>
</dbReference>
<dbReference type="InterPro" id="IPR051724">
    <property type="entry name" value="Actin_motor_Myosin"/>
</dbReference>
<dbReference type="PANTHER" id="PTHR46049">
    <property type="entry name" value="AGAP003327-PA"/>
    <property type="match status" value="1"/>
</dbReference>
<evidence type="ECO:0000256" key="7">
    <source>
        <dbReference type="ARBA" id="ARBA00023123"/>
    </source>
</evidence>
<proteinExistence type="inferred from homology"/>
<dbReference type="SUPFAM" id="SSF47031">
    <property type="entry name" value="Second domain of FERM"/>
    <property type="match status" value="2"/>
</dbReference>
<dbReference type="SUPFAM" id="SSF52540">
    <property type="entry name" value="P-loop containing nucleoside triphosphate hydrolases"/>
    <property type="match status" value="1"/>
</dbReference>
<feature type="region of interest" description="Disordered" evidence="10">
    <location>
        <begin position="787"/>
        <end position="835"/>
    </location>
</feature>
<dbReference type="CDD" id="cd14883">
    <property type="entry name" value="MYSc_Myo22"/>
    <property type="match status" value="1"/>
</dbReference>
<feature type="compositionally biased region" description="Low complexity" evidence="10">
    <location>
        <begin position="1175"/>
        <end position="1192"/>
    </location>
</feature>
<dbReference type="CDD" id="cd17208">
    <property type="entry name" value="FERM_F1_DdMyo7_like"/>
    <property type="match status" value="2"/>
</dbReference>
<dbReference type="Pfam" id="PF00784">
    <property type="entry name" value="MyTH4"/>
    <property type="match status" value="2"/>
</dbReference>
<reference evidence="15" key="2">
    <citation type="submission" date="2022-10" db="UniProtKB">
        <authorList>
            <consortium name="EnsemblMetazoa"/>
        </authorList>
    </citation>
    <scope>IDENTIFICATION</scope>
    <source>
        <strain evidence="15">LVP_AGWG</strain>
    </source>
</reference>
<dbReference type="SMART" id="SM00242">
    <property type="entry name" value="MYSc"/>
    <property type="match status" value="1"/>
</dbReference>
<feature type="compositionally biased region" description="Pro residues" evidence="10">
    <location>
        <begin position="2336"/>
        <end position="2348"/>
    </location>
</feature>
<dbReference type="GO" id="GO:0003779">
    <property type="term" value="F:actin binding"/>
    <property type="evidence" value="ECO:0007669"/>
    <property type="project" value="UniProtKB-KW"/>
</dbReference>
<dbReference type="InterPro" id="IPR000159">
    <property type="entry name" value="RA_dom"/>
</dbReference>
<feature type="compositionally biased region" description="Polar residues" evidence="10">
    <location>
        <begin position="849"/>
        <end position="862"/>
    </location>
</feature>
<dbReference type="GO" id="GO:0003774">
    <property type="term" value="F:cytoskeletal motor activity"/>
    <property type="evidence" value="ECO:0007669"/>
    <property type="project" value="UniProtKB-UniRule"/>
</dbReference>
<dbReference type="Gene3D" id="1.20.58.530">
    <property type="match status" value="1"/>
</dbReference>
<keyword evidence="7 9" id="KW-0518">Myosin</keyword>
<dbReference type="Gene3D" id="1.20.5.190">
    <property type="match status" value="1"/>
</dbReference>
<feature type="compositionally biased region" description="Low complexity" evidence="10">
    <location>
        <begin position="863"/>
        <end position="892"/>
    </location>
</feature>
<feature type="domain" description="FERM" evidence="11">
    <location>
        <begin position="1436"/>
        <end position="1757"/>
    </location>
</feature>
<dbReference type="InterPro" id="IPR011993">
    <property type="entry name" value="PH-like_dom_sf"/>
</dbReference>
<dbReference type="EnsemblMetazoa" id="AAEL019696-RA">
    <property type="protein sequence ID" value="AAEL019696-PA"/>
    <property type="gene ID" value="AAEL019696"/>
</dbReference>
<keyword evidence="3" id="KW-0343">GTPase activation</keyword>
<dbReference type="GO" id="GO:0005096">
    <property type="term" value="F:GTPase activator activity"/>
    <property type="evidence" value="ECO:0007669"/>
    <property type="project" value="UniProtKB-KW"/>
</dbReference>
<dbReference type="InterPro" id="IPR000857">
    <property type="entry name" value="MyTH4_dom"/>
</dbReference>
<keyword evidence="4" id="KW-0963">Cytoplasm</keyword>
<dbReference type="GO" id="GO:0071944">
    <property type="term" value="C:cell periphery"/>
    <property type="evidence" value="ECO:0007669"/>
    <property type="project" value="UniProtKB-ARBA"/>
</dbReference>
<evidence type="ECO:0000256" key="3">
    <source>
        <dbReference type="ARBA" id="ARBA00022468"/>
    </source>
</evidence>
<evidence type="ECO:0008006" key="17">
    <source>
        <dbReference type="Google" id="ProtNLM"/>
    </source>
</evidence>
<feature type="region of interest" description="Actin-binding" evidence="9">
    <location>
        <begin position="586"/>
        <end position="608"/>
    </location>
</feature>
<evidence type="ECO:0000256" key="1">
    <source>
        <dbReference type="ARBA" id="ARBA00004496"/>
    </source>
</evidence>
<dbReference type="PROSITE" id="PS50057">
    <property type="entry name" value="FERM_3"/>
    <property type="match status" value="2"/>
</dbReference>
<dbReference type="CDD" id="cd14473">
    <property type="entry name" value="FERM_B-lobe"/>
    <property type="match status" value="2"/>
</dbReference>
<feature type="compositionally biased region" description="Low complexity" evidence="10">
    <location>
        <begin position="1094"/>
        <end position="1129"/>
    </location>
</feature>
<evidence type="ECO:0000256" key="4">
    <source>
        <dbReference type="ARBA" id="ARBA00022490"/>
    </source>
</evidence>
<protein>
    <recommendedName>
        <fullName evidence="17">Myosin class i heavy chain</fullName>
    </recommendedName>
</protein>
<dbReference type="GO" id="GO:0009887">
    <property type="term" value="P:animal organ morphogenesis"/>
    <property type="evidence" value="ECO:0007669"/>
    <property type="project" value="UniProtKB-ARBA"/>
</dbReference>
<dbReference type="GO" id="GO:0005737">
    <property type="term" value="C:cytoplasm"/>
    <property type="evidence" value="ECO:0007669"/>
    <property type="project" value="UniProtKB-SubCell"/>
</dbReference>
<dbReference type="Pfam" id="PF00063">
    <property type="entry name" value="Myosin_head"/>
    <property type="match status" value="1"/>
</dbReference>
<dbReference type="Gene3D" id="1.25.40.530">
    <property type="entry name" value="MyTH4 domain"/>
    <property type="match status" value="2"/>
</dbReference>
<dbReference type="InterPro" id="IPR027417">
    <property type="entry name" value="P-loop_NTPase"/>
</dbReference>
<evidence type="ECO:0000259" key="12">
    <source>
        <dbReference type="PROSITE" id="PS50200"/>
    </source>
</evidence>
<dbReference type="Pfam" id="PF02174">
    <property type="entry name" value="IRS"/>
    <property type="match status" value="1"/>
</dbReference>
<dbReference type="InterPro" id="IPR002404">
    <property type="entry name" value="IRS_PTB"/>
</dbReference>
<feature type="domain" description="FERM" evidence="11">
    <location>
        <begin position="2011"/>
        <end position="2319"/>
    </location>
</feature>
<feature type="binding site" evidence="9">
    <location>
        <begin position="110"/>
        <end position="117"/>
    </location>
    <ligand>
        <name>ATP</name>
        <dbReference type="ChEBI" id="CHEBI:30616"/>
    </ligand>
</feature>
<dbReference type="GO" id="GO:0016459">
    <property type="term" value="C:myosin complex"/>
    <property type="evidence" value="ECO:0007669"/>
    <property type="project" value="UniProtKB-KW"/>
</dbReference>
<dbReference type="OrthoDB" id="6108017at2759"/>
<dbReference type="Pfam" id="PF00612">
    <property type="entry name" value="IQ"/>
    <property type="match status" value="1"/>
</dbReference>
<dbReference type="SMART" id="SM00295">
    <property type="entry name" value="B41"/>
    <property type="match status" value="2"/>
</dbReference>
<feature type="domain" description="Ras-associating" evidence="12">
    <location>
        <begin position="2009"/>
        <end position="2116"/>
    </location>
</feature>
<evidence type="ECO:0000259" key="13">
    <source>
        <dbReference type="PROSITE" id="PS51016"/>
    </source>
</evidence>
<feature type="region of interest" description="Disordered" evidence="10">
    <location>
        <begin position="849"/>
        <end position="892"/>
    </location>
</feature>
<dbReference type="InterPro" id="IPR000299">
    <property type="entry name" value="FERM_domain"/>
</dbReference>
<name>A0A903V6D3_AEDAE</name>
<dbReference type="Proteomes" id="UP000008820">
    <property type="component" value="Chromosome 1"/>
</dbReference>
<dbReference type="SMART" id="SM00015">
    <property type="entry name" value="IQ"/>
    <property type="match status" value="3"/>
</dbReference>
<dbReference type="InterPro" id="IPR001609">
    <property type="entry name" value="Myosin_head_motor_dom-like"/>
</dbReference>
<dbReference type="Gene3D" id="3.10.20.90">
    <property type="entry name" value="Phosphatidylinositol 3-kinase Catalytic Subunit, Chain A, domain 1"/>
    <property type="match status" value="2"/>
</dbReference>
<accession>A0A903V6D3</accession>
<evidence type="ECO:0000259" key="11">
    <source>
        <dbReference type="PROSITE" id="PS50057"/>
    </source>
</evidence>
<dbReference type="SUPFAM" id="SSF54236">
    <property type="entry name" value="Ubiquitin-like"/>
    <property type="match status" value="2"/>
</dbReference>
<evidence type="ECO:0000256" key="6">
    <source>
        <dbReference type="ARBA" id="ARBA00022840"/>
    </source>
</evidence>
<dbReference type="InterPro" id="IPR029071">
    <property type="entry name" value="Ubiquitin-like_domsf"/>
</dbReference>
<evidence type="ECO:0000313" key="16">
    <source>
        <dbReference type="Proteomes" id="UP000008820"/>
    </source>
</evidence>
<dbReference type="InterPro" id="IPR035963">
    <property type="entry name" value="FERM_2"/>
</dbReference>
<dbReference type="InterPro" id="IPR019749">
    <property type="entry name" value="Band_41_domain"/>
</dbReference>
<evidence type="ECO:0000313" key="15">
    <source>
        <dbReference type="EnsemblMetazoa" id="AAEL019696-PA"/>
    </source>
</evidence>
<keyword evidence="5 9" id="KW-0547">Nucleotide-binding</keyword>
<keyword evidence="8 9" id="KW-0505">Motor protein</keyword>
<keyword evidence="9" id="KW-0009">Actin-binding</keyword>
<dbReference type="InterPro" id="IPR019748">
    <property type="entry name" value="FERM_central"/>
</dbReference>
<feature type="domain" description="MyTH4" evidence="13">
    <location>
        <begin position="1846"/>
        <end position="2006"/>
    </location>
</feature>
<dbReference type="InterPro" id="IPR000048">
    <property type="entry name" value="IQ_motif_EF-hand-BS"/>
</dbReference>
<feature type="compositionally biased region" description="Pro residues" evidence="10">
    <location>
        <begin position="1021"/>
        <end position="1032"/>
    </location>
</feature>
<dbReference type="Pfam" id="PF00373">
    <property type="entry name" value="FERM_M"/>
    <property type="match status" value="2"/>
</dbReference>
<sequence length="2407" mass="274018">MAIPVFLEGRVGSTPDKGVPDMTCISDIDENGINRNLKVRYERDQIYTYTGSILVAVNPYKEIECYTQKYVAKYHGQKLGLLEPHVFALAEAAYRNIRDNETNQSCVISGESGAGKTETTKFILQYLCSVTCDVSTWVQQQILEANTILEAFGNAKTIRNDNSSRFGKFMQVCFDSKWCIKGCIIQDYLLEQSRITFQSPGERNYHVLYQLVAEGCSNKEVAASLHLKDAAFYRYLNSSESSAQDELDIAAESKKFEALRLAFNVLQISQPLIDGIFKVLSAILWLGNLDFADIDGERCELAEQDKAIVPIVAELLGLQGEDLEQVLQKRQINVRGNITEIPLKLQEARENRHAMAKALYSRTFAWLISHINTCINPGQDASRFLGVLDIFGFENFNTNSFEQLCINYTNEKLHKFFNHYVFALEQEIYRQEEIKFSHIQFTDNTHCLELIEKPPRCILKLLTEQCHMPKGSDTAYLTNLHSEFESHPRYVKGQDRRHWESEFGIRHYAGCVSYTVKGFVDKNRDVQQDVLFDHMSRSTNTFVQEIASFQDLLSIQQVQTASAVGTVSRGTSKGKLTVSDTFRQQLQALVDVLQSTNPWYVRCIKPNSDKLPNDYDDQLVLDQLRYLGMLDIIRIRREGFPVHLTFDDFVQRYQCLTKRFRNLSSQDQALAVIRELNVPQTEWQTGKTKVFLRSVVHEPLEDARKQVINSKALVIQRNWKRYSQQRNFAKLRAAALRIQHAYKGWKLRIEFLKKRRAAIVIQSHLRGVFAREVATALREMRRVDEEMRKRERLEAERKEREAAQAEADRKALEESESMRKSSDGHHRTSSESGVAKQEILALSQMAEQINSKLHSQQQQHAANNNNNNNNINNNGPSKDALLNGNASSGSASPAVSLAASSAANHAHQQSNESVDLDNLFAFLSEVQPNGANSNAIIDEIGEKMDNLVEDLDVELESVIQQEIEGLTSERNNNVNNRAGGGPPQPPPMMNGLAANGINNNNNNMIMNNKPTTPKPMGIPSLPEPTMPPPPIPTDNNNSSLPNSMPVPSTKDQHHIRRKEEPIYEAVIHLKELPPPPEAQEKVPPVPQHQPGQAPPSLQQQLQQQHQQQLAAHQLSLQHQLQQQQQHNSHAPPPPPHAHGVIHQPQHMENGSHKLRPKSPAVIRSASPVQRGSGGPMSPSSPKHSRPSSRASSTGGGHPLAEREQRRKYRVEKKLQEMQQMDITEREKELLRDDVYYDILEFAESYYNTHERSPEGTIMATLTRKGRKSVDMVPKYEMITYYRGNTIPSSHIHMYDPENVTIACNIFRDLCKYIRGELSNEKELQVIQFIIGQGIEREELRDEIFVQCMRQSTNNPSVDWTDRVWLLLCLTIVAFQPSKLLFRYFVSFLKKNLETLEGKLRQYVQWCLDNCKNTKVRCRQYAPSSVEIAAMRRLGTIVCRFFFLDGRTKAIDVHPTDTASDAVAKLAEKLGLCNIEGWAIYQSRPDGEEHVKSHDYLYDIIAAWEAKQTKIHAGSSTLRKNATTLGSGENRFVFKKRLFKSTRELSQDPVEVNMLYAQAVYSVVKCDDFPVSEKVALQLAGLQAQVALGDPSNQPKPEYYSDVASYLPERVSKSREEQFWVPILAQAHRQYGAGRTELTAKVLYLSCVMQYPLYGTTMFAVSYRGYWSYGNSLILGVNCEGIILIKPDDKFVLSEIRYSDIESIMLDPSDSFITISLNRHTSTNNTTDQQRCFVFETSQKNEIGSLIVSYFPALSNWITENEVPVKKSKGITNEDRVRLHHNVVVCRRHLVDAEILRKPQDPSGGFLRNTLRRLSKHRLEKLRAEHGSSAHDHGETYKGFPHAYWAFSRQALPQSMSKLPDQEEQAMVQVFNSILTYAGLGQNGETVQRAEDEHITLIQSIMDRCMRKESLLNELYLQLIKQTTDHPDPNSRVNLRHWALLSLACSVILPPQKVVRKYLIGHLKRCASDFISEEGKYARFAEKCFFKTQGTRRRQWPPSREEIVCTINRRPIYARFHFMDGQYHSVEFHPSSTSREVMEIVKKKIGLQENAQGYAIYEVLGASERALLPDEKVADVMSKWEKYRTAAAQAVQQNQNSSLPPACRRQHHLFLFKKHLFCDQYMNLEDPVEKELLYHQVLHGLRTERFPISEMEAIMLTALQGQLELGDCTDVVQDYRAIAAHCLPPRFVPNIPHEGVAMHHQSLRGMTSAEAKKSFLNLIQSWPLHKATIFDVMQSFTSNWPRILWLAVDQKGLHLLEHRSRNTLCTYEYQSILSFSPNMNCLMIITGSDKKQSKVILTTSQAFQIANLIREYMEVIQSQLNEESQKDPNAGTAVAPQVPPHNQPLPPPHQNLTPQQQQQLHLQQQQQQALLQQQQDHRKSGQGGQTRPSSMAMLRQSGGAALVAPQPS</sequence>
<dbReference type="InterPro" id="IPR014352">
    <property type="entry name" value="FERM/acyl-CoA-bd_prot_sf"/>
</dbReference>
<dbReference type="PRINTS" id="PR00193">
    <property type="entry name" value="MYOSINHEAVY"/>
</dbReference>
<evidence type="ECO:0000256" key="2">
    <source>
        <dbReference type="ARBA" id="ARBA00008314"/>
    </source>
</evidence>
<comment type="similarity">
    <text evidence="2 9">Belongs to the TRAFAC class myosin-kinesin ATPase superfamily. Myosin family.</text>
</comment>
<organism evidence="15 16">
    <name type="scientific">Aedes aegypti</name>
    <name type="common">Yellowfever mosquito</name>
    <name type="synonym">Culex aegypti</name>
    <dbReference type="NCBI Taxonomy" id="7159"/>
    <lineage>
        <taxon>Eukaryota</taxon>
        <taxon>Metazoa</taxon>
        <taxon>Ecdysozoa</taxon>
        <taxon>Arthropoda</taxon>
        <taxon>Hexapoda</taxon>
        <taxon>Insecta</taxon>
        <taxon>Pterygota</taxon>
        <taxon>Neoptera</taxon>
        <taxon>Endopterygota</taxon>
        <taxon>Diptera</taxon>
        <taxon>Nematocera</taxon>
        <taxon>Culicoidea</taxon>
        <taxon>Culicidae</taxon>
        <taxon>Culicinae</taxon>
        <taxon>Aedini</taxon>
        <taxon>Aedes</taxon>
        <taxon>Stegomyia</taxon>
    </lineage>
</organism>
<feature type="domain" description="Myosin motor" evidence="14">
    <location>
        <begin position="17"/>
        <end position="705"/>
    </location>
</feature>
<dbReference type="GO" id="GO:0005524">
    <property type="term" value="F:ATP binding"/>
    <property type="evidence" value="ECO:0007669"/>
    <property type="project" value="UniProtKB-UniRule"/>
</dbReference>